<dbReference type="AlphaFoldDB" id="A0A5C8NT96"/>
<accession>A0A5C8NT96</accession>
<dbReference type="Proteomes" id="UP000321574">
    <property type="component" value="Unassembled WGS sequence"/>
</dbReference>
<evidence type="ECO:0000313" key="1">
    <source>
        <dbReference type="EMBL" id="TXL64095.1"/>
    </source>
</evidence>
<dbReference type="EMBL" id="VDUW01000006">
    <property type="protein sequence ID" value="TXL64095.1"/>
    <property type="molecule type" value="Genomic_DNA"/>
</dbReference>
<sequence>MHTIVHANTVSVLILTLASAIEYPIPELAPSNSAMIVIRTADPIAKESAEITGTYSDWKFAFYSTCVKSH</sequence>
<keyword evidence="2" id="KW-1185">Reference proteome</keyword>
<dbReference type="RefSeq" id="WP_147668003.1">
    <property type="nucleotide sequence ID" value="NZ_VDUW01000006.1"/>
</dbReference>
<protein>
    <submittedName>
        <fullName evidence="1">Uncharacterized protein</fullName>
    </submittedName>
</protein>
<evidence type="ECO:0000313" key="2">
    <source>
        <dbReference type="Proteomes" id="UP000321574"/>
    </source>
</evidence>
<comment type="caution">
    <text evidence="1">The sequence shown here is derived from an EMBL/GenBank/DDBJ whole genome shotgun (WGS) entry which is preliminary data.</text>
</comment>
<gene>
    <name evidence="1" type="ORF">FHP05_10440</name>
</gene>
<organism evidence="1 2">
    <name type="scientific">Cerasibacillus terrae</name>
    <dbReference type="NCBI Taxonomy" id="2498845"/>
    <lineage>
        <taxon>Bacteria</taxon>
        <taxon>Bacillati</taxon>
        <taxon>Bacillota</taxon>
        <taxon>Bacilli</taxon>
        <taxon>Bacillales</taxon>
        <taxon>Bacillaceae</taxon>
        <taxon>Cerasibacillus</taxon>
    </lineage>
</organism>
<name>A0A5C8NT96_9BACI</name>
<proteinExistence type="predicted"/>
<reference evidence="1 2" key="1">
    <citation type="submission" date="2019-06" db="EMBL/GenBank/DDBJ databases">
        <title>Cerasibacillus sp. nov., isolated from maize field.</title>
        <authorList>
            <person name="Lin S.-Y."/>
            <person name="Tsai C.-F."/>
            <person name="Young C.-C."/>
        </authorList>
    </citation>
    <scope>NUCLEOTIDE SEQUENCE [LARGE SCALE GENOMIC DNA]</scope>
    <source>
        <strain evidence="1 2">CC-CFT480</strain>
    </source>
</reference>